<protein>
    <submittedName>
        <fullName evidence="2">Uncharacterized protein</fullName>
    </submittedName>
</protein>
<keyword evidence="3" id="KW-1185">Reference proteome</keyword>
<evidence type="ECO:0000256" key="1">
    <source>
        <dbReference type="SAM" id="MobiDB-lite"/>
    </source>
</evidence>
<feature type="compositionally biased region" description="Basic residues" evidence="1">
    <location>
        <begin position="20"/>
        <end position="32"/>
    </location>
</feature>
<feature type="compositionally biased region" description="Polar residues" evidence="1">
    <location>
        <begin position="67"/>
        <end position="76"/>
    </location>
</feature>
<name>A0AA39R735_9LECA</name>
<evidence type="ECO:0000313" key="3">
    <source>
        <dbReference type="Proteomes" id="UP001166286"/>
    </source>
</evidence>
<evidence type="ECO:0000313" key="2">
    <source>
        <dbReference type="EMBL" id="KAK0514656.1"/>
    </source>
</evidence>
<accession>A0AA39R735</accession>
<reference evidence="2" key="1">
    <citation type="submission" date="2023-03" db="EMBL/GenBank/DDBJ databases">
        <title>Complete genome of Cladonia borealis.</title>
        <authorList>
            <person name="Park H."/>
        </authorList>
    </citation>
    <scope>NUCLEOTIDE SEQUENCE</scope>
    <source>
        <strain evidence="2">ANT050790</strain>
    </source>
</reference>
<comment type="caution">
    <text evidence="2">The sequence shown here is derived from an EMBL/GenBank/DDBJ whole genome shotgun (WGS) entry which is preliminary data.</text>
</comment>
<dbReference type="EMBL" id="JAFEKC020000005">
    <property type="protein sequence ID" value="KAK0514656.1"/>
    <property type="molecule type" value="Genomic_DNA"/>
</dbReference>
<dbReference type="AlphaFoldDB" id="A0AA39R735"/>
<gene>
    <name evidence="2" type="ORF">JMJ35_003273</name>
</gene>
<sequence>MKFRMSCRGSFPNGHDTNARRRCSYSRSRSPRTRSYSLSSGQRAGASPGGRSKDLSNSSRHHVKTVSGLTISGQSQTHRETEHGQGMNLQAGPPEAPLHQLPLKAPSLTKKKSAMLRDFSLLQPNVRQTFTEPEVPISDEVLFSERHRTISQISMHSSDDMSLSFRSSQTNKSIAGGWSGEDGNHKYLAHKVAERNRRSEHDRKKNAIERLLPESSLDKSNNKWGSTKAGILEGAILVLDGLPMETKAEAVRNTLTKRKQAALVHECAETRAGRQCSGASNLIQTSSTN</sequence>
<organism evidence="2 3">
    <name type="scientific">Cladonia borealis</name>
    <dbReference type="NCBI Taxonomy" id="184061"/>
    <lineage>
        <taxon>Eukaryota</taxon>
        <taxon>Fungi</taxon>
        <taxon>Dikarya</taxon>
        <taxon>Ascomycota</taxon>
        <taxon>Pezizomycotina</taxon>
        <taxon>Lecanoromycetes</taxon>
        <taxon>OSLEUM clade</taxon>
        <taxon>Lecanoromycetidae</taxon>
        <taxon>Lecanorales</taxon>
        <taxon>Lecanorineae</taxon>
        <taxon>Cladoniaceae</taxon>
        <taxon>Cladonia</taxon>
    </lineage>
</organism>
<feature type="region of interest" description="Disordered" evidence="1">
    <location>
        <begin position="1"/>
        <end position="101"/>
    </location>
</feature>
<dbReference type="Proteomes" id="UP001166286">
    <property type="component" value="Unassembled WGS sequence"/>
</dbReference>
<proteinExistence type="predicted"/>